<evidence type="ECO:0000313" key="2">
    <source>
        <dbReference type="Proteomes" id="UP001150581"/>
    </source>
</evidence>
<proteinExistence type="predicted"/>
<reference evidence="1" key="1">
    <citation type="submission" date="2022-07" db="EMBL/GenBank/DDBJ databases">
        <title>Phylogenomic reconstructions and comparative analyses of Kickxellomycotina fungi.</title>
        <authorList>
            <person name="Reynolds N.K."/>
            <person name="Stajich J.E."/>
            <person name="Barry K."/>
            <person name="Grigoriev I.V."/>
            <person name="Crous P."/>
            <person name="Smith M.E."/>
        </authorList>
    </citation>
    <scope>NUCLEOTIDE SEQUENCE</scope>
    <source>
        <strain evidence="1">Benny 63K</strain>
    </source>
</reference>
<dbReference type="EMBL" id="JANBPG010004020">
    <property type="protein sequence ID" value="KAJ1878049.1"/>
    <property type="molecule type" value="Genomic_DNA"/>
</dbReference>
<comment type="caution">
    <text evidence="1">The sequence shown here is derived from an EMBL/GenBank/DDBJ whole genome shotgun (WGS) entry which is preliminary data.</text>
</comment>
<accession>A0ACC1HXN5</accession>
<gene>
    <name evidence="1" type="ORF">LPJ66_011968</name>
</gene>
<protein>
    <submittedName>
        <fullName evidence="1">Uncharacterized protein</fullName>
    </submittedName>
</protein>
<sequence>MKFGKTIETSAKELPKDWQPYIIQYKQLKKSIKQIVYELDNTFRTLNLPPLAVAGEPSANDSSIIDNGTAGNNKATFSADGSISSDAVLEAMPVGCVGVPEEIVYNIE</sequence>
<dbReference type="Proteomes" id="UP001150581">
    <property type="component" value="Unassembled WGS sequence"/>
</dbReference>
<organism evidence="1 2">
    <name type="scientific">Kickxella alabastrina</name>
    <dbReference type="NCBI Taxonomy" id="61397"/>
    <lineage>
        <taxon>Eukaryota</taxon>
        <taxon>Fungi</taxon>
        <taxon>Fungi incertae sedis</taxon>
        <taxon>Zoopagomycota</taxon>
        <taxon>Kickxellomycotina</taxon>
        <taxon>Kickxellomycetes</taxon>
        <taxon>Kickxellales</taxon>
        <taxon>Kickxellaceae</taxon>
        <taxon>Kickxella</taxon>
    </lineage>
</organism>
<name>A0ACC1HXN5_9FUNG</name>
<feature type="non-terminal residue" evidence="1">
    <location>
        <position position="108"/>
    </location>
</feature>
<evidence type="ECO:0000313" key="1">
    <source>
        <dbReference type="EMBL" id="KAJ1878049.1"/>
    </source>
</evidence>
<keyword evidence="2" id="KW-1185">Reference proteome</keyword>